<reference evidence="1" key="2">
    <citation type="journal article" date="2020" name="Nat. Commun.">
        <title>Large-scale genome sequencing of mycorrhizal fungi provides insights into the early evolution of symbiotic traits.</title>
        <authorList>
            <person name="Miyauchi S."/>
            <person name="Kiss E."/>
            <person name="Kuo A."/>
            <person name="Drula E."/>
            <person name="Kohler A."/>
            <person name="Sanchez-Garcia M."/>
            <person name="Morin E."/>
            <person name="Andreopoulos B."/>
            <person name="Barry K.W."/>
            <person name="Bonito G."/>
            <person name="Buee M."/>
            <person name="Carver A."/>
            <person name="Chen C."/>
            <person name="Cichocki N."/>
            <person name="Clum A."/>
            <person name="Culley D."/>
            <person name="Crous P.W."/>
            <person name="Fauchery L."/>
            <person name="Girlanda M."/>
            <person name="Hayes R.D."/>
            <person name="Keri Z."/>
            <person name="LaButti K."/>
            <person name="Lipzen A."/>
            <person name="Lombard V."/>
            <person name="Magnuson J."/>
            <person name="Maillard F."/>
            <person name="Murat C."/>
            <person name="Nolan M."/>
            <person name="Ohm R.A."/>
            <person name="Pangilinan J."/>
            <person name="Pereira M.F."/>
            <person name="Perotto S."/>
            <person name="Peter M."/>
            <person name="Pfister S."/>
            <person name="Riley R."/>
            <person name="Sitrit Y."/>
            <person name="Stielow J.B."/>
            <person name="Szollosi G."/>
            <person name="Zifcakova L."/>
            <person name="Stursova M."/>
            <person name="Spatafora J.W."/>
            <person name="Tedersoo L."/>
            <person name="Vaario L.M."/>
            <person name="Yamada A."/>
            <person name="Yan M."/>
            <person name="Wang P."/>
            <person name="Xu J."/>
            <person name="Bruns T."/>
            <person name="Baldrian P."/>
            <person name="Vilgalys R."/>
            <person name="Dunand C."/>
            <person name="Henrissat B."/>
            <person name="Grigoriev I.V."/>
            <person name="Hibbett D."/>
            <person name="Nagy L.G."/>
            <person name="Martin F.M."/>
        </authorList>
    </citation>
    <scope>NUCLEOTIDE SEQUENCE</scope>
    <source>
        <strain evidence="1">P2</strain>
    </source>
</reference>
<evidence type="ECO:0000313" key="2">
    <source>
        <dbReference type="Proteomes" id="UP000886501"/>
    </source>
</evidence>
<reference evidence="1" key="1">
    <citation type="submission" date="2019-10" db="EMBL/GenBank/DDBJ databases">
        <authorList>
            <consortium name="DOE Joint Genome Institute"/>
            <person name="Kuo A."/>
            <person name="Miyauchi S."/>
            <person name="Kiss E."/>
            <person name="Drula E."/>
            <person name="Kohler A."/>
            <person name="Sanchez-Garcia M."/>
            <person name="Andreopoulos B."/>
            <person name="Barry K.W."/>
            <person name="Bonito G."/>
            <person name="Buee M."/>
            <person name="Carver A."/>
            <person name="Chen C."/>
            <person name="Cichocki N."/>
            <person name="Clum A."/>
            <person name="Culley D."/>
            <person name="Crous P.W."/>
            <person name="Fauchery L."/>
            <person name="Girlanda M."/>
            <person name="Hayes R."/>
            <person name="Keri Z."/>
            <person name="Labutti K."/>
            <person name="Lipzen A."/>
            <person name="Lombard V."/>
            <person name="Magnuson J."/>
            <person name="Maillard F."/>
            <person name="Morin E."/>
            <person name="Murat C."/>
            <person name="Nolan M."/>
            <person name="Ohm R."/>
            <person name="Pangilinan J."/>
            <person name="Pereira M."/>
            <person name="Perotto S."/>
            <person name="Peter M."/>
            <person name="Riley R."/>
            <person name="Sitrit Y."/>
            <person name="Stielow B."/>
            <person name="Szollosi G."/>
            <person name="Zifcakova L."/>
            <person name="Stursova M."/>
            <person name="Spatafora J.W."/>
            <person name="Tedersoo L."/>
            <person name="Vaario L.-M."/>
            <person name="Yamada A."/>
            <person name="Yan M."/>
            <person name="Wang P."/>
            <person name="Xu J."/>
            <person name="Bruns T."/>
            <person name="Baldrian P."/>
            <person name="Vilgalys R."/>
            <person name="Henrissat B."/>
            <person name="Grigoriev I.V."/>
            <person name="Hibbett D."/>
            <person name="Nagy L.G."/>
            <person name="Martin F.M."/>
        </authorList>
    </citation>
    <scope>NUCLEOTIDE SEQUENCE</scope>
    <source>
        <strain evidence="1">P2</strain>
    </source>
</reference>
<dbReference type="Proteomes" id="UP000886501">
    <property type="component" value="Unassembled WGS sequence"/>
</dbReference>
<proteinExistence type="predicted"/>
<gene>
    <name evidence="1" type="ORF">BDM02DRAFT_3110352</name>
</gene>
<protein>
    <submittedName>
        <fullName evidence="1">Uncharacterized protein</fullName>
    </submittedName>
</protein>
<comment type="caution">
    <text evidence="1">The sequence shown here is derived from an EMBL/GenBank/DDBJ whole genome shotgun (WGS) entry which is preliminary data.</text>
</comment>
<evidence type="ECO:0000313" key="1">
    <source>
        <dbReference type="EMBL" id="KAF9651611.1"/>
    </source>
</evidence>
<accession>A0ACB6ZQA6</accession>
<dbReference type="EMBL" id="MU117974">
    <property type="protein sequence ID" value="KAF9651611.1"/>
    <property type="molecule type" value="Genomic_DNA"/>
</dbReference>
<keyword evidence="2" id="KW-1185">Reference proteome</keyword>
<name>A0ACB6ZQA6_THEGA</name>
<organism evidence="1 2">
    <name type="scientific">Thelephora ganbajun</name>
    <name type="common">Ganba fungus</name>
    <dbReference type="NCBI Taxonomy" id="370292"/>
    <lineage>
        <taxon>Eukaryota</taxon>
        <taxon>Fungi</taxon>
        <taxon>Dikarya</taxon>
        <taxon>Basidiomycota</taxon>
        <taxon>Agaricomycotina</taxon>
        <taxon>Agaricomycetes</taxon>
        <taxon>Thelephorales</taxon>
        <taxon>Thelephoraceae</taxon>
        <taxon>Thelephora</taxon>
    </lineage>
</organism>
<sequence>MAATLPSMAGLGVENVETAKLDSDSPSQIEQEEMEVNLHIEGSGKRGLKRRASPSWGEGSSDSLSRKRLKDEHVGQEESTDSSASGLTDTMNRRTLIDDLAQELECGCCAALVYNPVTIIPCQHSFCGSCCVLWIKNGGTSCPSCRGLSTSVIPSRALQSMVNVLLRADPSRIRTPSERAQADEIYRPGQSLRIPPPREPSPEPTLPRNTDYAQPCPHCIPGNPFGWSCPSPIPDPETNQDQGWLLEDGAPPGHGFCGHCENLVALRAPSTSRCDFCQVSFCGIGIPERCYASSLRSQHLNGFSDLGDLIQAADTYECFEGNAVEVDILFDYLTEHRVTPKQIYQEIVQHIQNTPEQFTPLFDQELFTDIHGVAGGIDPNPTAPRQKICRWCATEVFLWGIRDWWIRERRKGRVSTAILDKPDCTSGKSCRNQKDPDHARECTLPSLVPWMTLY</sequence>